<dbReference type="CDD" id="cd00657">
    <property type="entry name" value="Ferritin_like"/>
    <property type="match status" value="1"/>
</dbReference>
<dbReference type="OrthoDB" id="1001765at2759"/>
<dbReference type="InterPro" id="IPR009078">
    <property type="entry name" value="Ferritin-like_SF"/>
</dbReference>
<feature type="region of interest" description="Disordered" evidence="1">
    <location>
        <begin position="361"/>
        <end position="433"/>
    </location>
</feature>
<evidence type="ECO:0000313" key="3">
    <source>
        <dbReference type="EMBL" id="KJA21649.1"/>
    </source>
</evidence>
<evidence type="ECO:0000313" key="4">
    <source>
        <dbReference type="Proteomes" id="UP000054270"/>
    </source>
</evidence>
<proteinExistence type="predicted"/>
<feature type="compositionally biased region" description="Polar residues" evidence="1">
    <location>
        <begin position="390"/>
        <end position="399"/>
    </location>
</feature>
<gene>
    <name evidence="3" type="ORF">HYPSUDRAFT_67576</name>
</gene>
<feature type="signal peptide" evidence="2">
    <location>
        <begin position="1"/>
        <end position="20"/>
    </location>
</feature>
<dbReference type="Proteomes" id="UP000054270">
    <property type="component" value="Unassembled WGS sequence"/>
</dbReference>
<dbReference type="Pfam" id="PF13668">
    <property type="entry name" value="Ferritin_2"/>
    <property type="match status" value="1"/>
</dbReference>
<sequence length="433" mass="43221">MHFSTSLIALVAAFPLLISAAPARVYGKRAASATDILVYTFADVLEQLEASFYTQALAKFQAQDFLDAGFASSTVAIEQFTAIQIDESTHSSVLQAALQSFGATPLTSCQFNFDSVLTDVATMAATARVVEAVGVGAYLGGATLLDDPLLLDSAASILTVEARHQTILNLLSPSGSAIPSAFDIALTPSEVLALAGPFFSGACDLGITANPGLSITNTGSVGPGTQLSFSSPAITSSNDTSTFFCQMLIGGSFASIPLPFNNCVVPTGINGPVAIFITSDGQPLLNNVIDRATTQLVAGPTMAFIDTQPQALGQLARSGSPSSSGSSSGSASTTISTATISPAEASAIISSAGSATATATASSSTSSSASGSTNAVVLSPSVPSVAGSPNTYVGPSTDGTMDILGWSTVPNPNASSASAASVASSTASSSSGY</sequence>
<evidence type="ECO:0000256" key="1">
    <source>
        <dbReference type="SAM" id="MobiDB-lite"/>
    </source>
</evidence>
<feature type="compositionally biased region" description="Low complexity" evidence="1">
    <location>
        <begin position="361"/>
        <end position="389"/>
    </location>
</feature>
<keyword evidence="2" id="KW-0732">Signal</keyword>
<protein>
    <recommendedName>
        <fullName evidence="5">Ferritin-like domain-containing protein</fullName>
    </recommendedName>
</protein>
<dbReference type="EMBL" id="KN817556">
    <property type="protein sequence ID" value="KJA21649.1"/>
    <property type="molecule type" value="Genomic_DNA"/>
</dbReference>
<keyword evidence="4" id="KW-1185">Reference proteome</keyword>
<accession>A0A0D2NS67</accession>
<feature type="compositionally biased region" description="Low complexity" evidence="1">
    <location>
        <begin position="407"/>
        <end position="433"/>
    </location>
</feature>
<dbReference type="STRING" id="945553.A0A0D2NS67"/>
<name>A0A0D2NS67_HYPSF</name>
<reference evidence="4" key="1">
    <citation type="submission" date="2014-04" db="EMBL/GenBank/DDBJ databases">
        <title>Evolutionary Origins and Diversification of the Mycorrhizal Mutualists.</title>
        <authorList>
            <consortium name="DOE Joint Genome Institute"/>
            <consortium name="Mycorrhizal Genomics Consortium"/>
            <person name="Kohler A."/>
            <person name="Kuo A."/>
            <person name="Nagy L.G."/>
            <person name="Floudas D."/>
            <person name="Copeland A."/>
            <person name="Barry K.W."/>
            <person name="Cichocki N."/>
            <person name="Veneault-Fourrey C."/>
            <person name="LaButti K."/>
            <person name="Lindquist E.A."/>
            <person name="Lipzen A."/>
            <person name="Lundell T."/>
            <person name="Morin E."/>
            <person name="Murat C."/>
            <person name="Riley R."/>
            <person name="Ohm R."/>
            <person name="Sun H."/>
            <person name="Tunlid A."/>
            <person name="Henrissat B."/>
            <person name="Grigoriev I.V."/>
            <person name="Hibbett D.S."/>
            <person name="Martin F."/>
        </authorList>
    </citation>
    <scope>NUCLEOTIDE SEQUENCE [LARGE SCALE GENOMIC DNA]</scope>
    <source>
        <strain evidence="4">FD-334 SS-4</strain>
    </source>
</reference>
<dbReference type="SUPFAM" id="SSF47240">
    <property type="entry name" value="Ferritin-like"/>
    <property type="match status" value="1"/>
</dbReference>
<evidence type="ECO:0008006" key="5">
    <source>
        <dbReference type="Google" id="ProtNLM"/>
    </source>
</evidence>
<feature type="region of interest" description="Disordered" evidence="1">
    <location>
        <begin position="312"/>
        <end position="335"/>
    </location>
</feature>
<evidence type="ECO:0000256" key="2">
    <source>
        <dbReference type="SAM" id="SignalP"/>
    </source>
</evidence>
<dbReference type="AlphaFoldDB" id="A0A0D2NS67"/>
<dbReference type="OMA" id="NGPVAIW"/>
<feature type="chain" id="PRO_5002259992" description="Ferritin-like domain-containing protein" evidence="2">
    <location>
        <begin position="21"/>
        <end position="433"/>
    </location>
</feature>
<organism evidence="3 4">
    <name type="scientific">Hypholoma sublateritium (strain FD-334 SS-4)</name>
    <dbReference type="NCBI Taxonomy" id="945553"/>
    <lineage>
        <taxon>Eukaryota</taxon>
        <taxon>Fungi</taxon>
        <taxon>Dikarya</taxon>
        <taxon>Basidiomycota</taxon>
        <taxon>Agaricomycotina</taxon>
        <taxon>Agaricomycetes</taxon>
        <taxon>Agaricomycetidae</taxon>
        <taxon>Agaricales</taxon>
        <taxon>Agaricineae</taxon>
        <taxon>Strophariaceae</taxon>
        <taxon>Hypholoma</taxon>
    </lineage>
</organism>
<feature type="compositionally biased region" description="Low complexity" evidence="1">
    <location>
        <begin position="318"/>
        <end position="335"/>
    </location>
</feature>